<dbReference type="EMBL" id="BKAJ01000102">
    <property type="protein sequence ID" value="GEP58529.1"/>
    <property type="molecule type" value="Genomic_DNA"/>
</dbReference>
<evidence type="ECO:0000313" key="2">
    <source>
        <dbReference type="Proteomes" id="UP000321058"/>
    </source>
</evidence>
<accession>A0A512NHU6</accession>
<organism evidence="1 2">
    <name type="scientific">Reyranella soli</name>
    <dbReference type="NCBI Taxonomy" id="1230389"/>
    <lineage>
        <taxon>Bacteria</taxon>
        <taxon>Pseudomonadati</taxon>
        <taxon>Pseudomonadota</taxon>
        <taxon>Alphaproteobacteria</taxon>
        <taxon>Hyphomicrobiales</taxon>
        <taxon>Reyranellaceae</taxon>
        <taxon>Reyranella</taxon>
    </lineage>
</organism>
<dbReference type="Proteomes" id="UP000321058">
    <property type="component" value="Unassembled WGS sequence"/>
</dbReference>
<reference evidence="1 2" key="1">
    <citation type="submission" date="2019-07" db="EMBL/GenBank/DDBJ databases">
        <title>Whole genome shotgun sequence of Reyranella soli NBRC 108950.</title>
        <authorList>
            <person name="Hosoyama A."/>
            <person name="Uohara A."/>
            <person name="Ohji S."/>
            <person name="Ichikawa N."/>
        </authorList>
    </citation>
    <scope>NUCLEOTIDE SEQUENCE [LARGE SCALE GENOMIC DNA]</scope>
    <source>
        <strain evidence="1 2">NBRC 108950</strain>
    </source>
</reference>
<gene>
    <name evidence="1" type="ORF">RSO01_56950</name>
</gene>
<name>A0A512NHU6_9HYPH</name>
<evidence type="ECO:0000313" key="1">
    <source>
        <dbReference type="EMBL" id="GEP58529.1"/>
    </source>
</evidence>
<comment type="caution">
    <text evidence="1">The sequence shown here is derived from an EMBL/GenBank/DDBJ whole genome shotgun (WGS) entry which is preliminary data.</text>
</comment>
<proteinExistence type="predicted"/>
<keyword evidence="2" id="KW-1185">Reference proteome</keyword>
<sequence length="50" mass="5463">MPQAHRALLAAGFREKMELQPGYRTMLRLATSRLVDSTGGPRSGGKAQHI</sequence>
<dbReference type="AlphaFoldDB" id="A0A512NHU6"/>
<protein>
    <submittedName>
        <fullName evidence="1">Uncharacterized protein</fullName>
    </submittedName>
</protein>